<dbReference type="SMART" id="SM00387">
    <property type="entry name" value="HATPase_c"/>
    <property type="match status" value="1"/>
</dbReference>
<dbReference type="Pfam" id="PF00989">
    <property type="entry name" value="PAS"/>
    <property type="match status" value="1"/>
</dbReference>
<dbReference type="FunFam" id="3.30.565.10:FF:000006">
    <property type="entry name" value="Sensor histidine kinase WalK"/>
    <property type="match status" value="1"/>
</dbReference>
<dbReference type="PANTHER" id="PTHR43304">
    <property type="entry name" value="PHYTOCHROME-LIKE PROTEIN CPH1"/>
    <property type="match status" value="1"/>
</dbReference>
<dbReference type="Proteomes" id="UP000662074">
    <property type="component" value="Unassembled WGS sequence"/>
</dbReference>
<dbReference type="PRINTS" id="PR00344">
    <property type="entry name" value="BCTRLSENSOR"/>
</dbReference>
<dbReference type="SUPFAM" id="SSF55785">
    <property type="entry name" value="PYP-like sensor domain (PAS domain)"/>
    <property type="match status" value="2"/>
</dbReference>
<dbReference type="SUPFAM" id="SSF55874">
    <property type="entry name" value="ATPase domain of HSP90 chaperone/DNA topoisomerase II/histidine kinase"/>
    <property type="match status" value="1"/>
</dbReference>
<dbReference type="Pfam" id="PF00512">
    <property type="entry name" value="HisKA"/>
    <property type="match status" value="1"/>
</dbReference>
<dbReference type="Gene3D" id="3.30.565.10">
    <property type="entry name" value="Histidine kinase-like ATPase, C-terminal domain"/>
    <property type="match status" value="1"/>
</dbReference>
<dbReference type="InterPro" id="IPR003661">
    <property type="entry name" value="HisK_dim/P_dom"/>
</dbReference>
<accession>A0A917J7K8</accession>
<feature type="domain" description="PAC" evidence="10">
    <location>
        <begin position="221"/>
        <end position="273"/>
    </location>
</feature>
<dbReference type="Gene3D" id="1.10.287.130">
    <property type="match status" value="1"/>
</dbReference>
<evidence type="ECO:0000256" key="6">
    <source>
        <dbReference type="ARBA" id="ARBA00023012"/>
    </source>
</evidence>
<organism evidence="11 12">
    <name type="scientific">Mucilaginibacter galii</name>
    <dbReference type="NCBI Taxonomy" id="2005073"/>
    <lineage>
        <taxon>Bacteria</taxon>
        <taxon>Pseudomonadati</taxon>
        <taxon>Bacteroidota</taxon>
        <taxon>Sphingobacteriia</taxon>
        <taxon>Sphingobacteriales</taxon>
        <taxon>Sphingobacteriaceae</taxon>
        <taxon>Mucilaginibacter</taxon>
    </lineage>
</organism>
<dbReference type="PROSITE" id="PS50109">
    <property type="entry name" value="HIS_KIN"/>
    <property type="match status" value="1"/>
</dbReference>
<reference evidence="11" key="2">
    <citation type="submission" date="2020-09" db="EMBL/GenBank/DDBJ databases">
        <authorList>
            <person name="Sun Q."/>
            <person name="Sedlacek I."/>
        </authorList>
    </citation>
    <scope>NUCLEOTIDE SEQUENCE</scope>
    <source>
        <strain evidence="11">CCM 8711</strain>
    </source>
</reference>
<dbReference type="GO" id="GO:0006355">
    <property type="term" value="P:regulation of DNA-templated transcription"/>
    <property type="evidence" value="ECO:0007669"/>
    <property type="project" value="InterPro"/>
</dbReference>
<dbReference type="EC" id="2.7.13.3" evidence="2"/>
<dbReference type="InterPro" id="IPR000700">
    <property type="entry name" value="PAS-assoc_C"/>
</dbReference>
<dbReference type="InterPro" id="IPR005467">
    <property type="entry name" value="His_kinase_dom"/>
</dbReference>
<keyword evidence="5 11" id="KW-0418">Kinase</keyword>
<evidence type="ECO:0000259" key="9">
    <source>
        <dbReference type="PROSITE" id="PS50112"/>
    </source>
</evidence>
<dbReference type="EMBL" id="BMDO01000004">
    <property type="protein sequence ID" value="GGI50543.1"/>
    <property type="molecule type" value="Genomic_DNA"/>
</dbReference>
<feature type="domain" description="PAC" evidence="10">
    <location>
        <begin position="348"/>
        <end position="401"/>
    </location>
</feature>
<dbReference type="RefSeq" id="WP_188415789.1">
    <property type="nucleotide sequence ID" value="NZ_BMDO01000004.1"/>
</dbReference>
<dbReference type="InterPro" id="IPR035965">
    <property type="entry name" value="PAS-like_dom_sf"/>
</dbReference>
<evidence type="ECO:0000256" key="4">
    <source>
        <dbReference type="ARBA" id="ARBA00022679"/>
    </source>
</evidence>
<dbReference type="SMART" id="SM00091">
    <property type="entry name" value="PAS"/>
    <property type="match status" value="2"/>
</dbReference>
<dbReference type="CDD" id="cd00130">
    <property type="entry name" value="PAS"/>
    <property type="match status" value="2"/>
</dbReference>
<dbReference type="InterPro" id="IPR000014">
    <property type="entry name" value="PAS"/>
</dbReference>
<dbReference type="InterPro" id="IPR013767">
    <property type="entry name" value="PAS_fold"/>
</dbReference>
<dbReference type="InterPro" id="IPR036097">
    <property type="entry name" value="HisK_dim/P_sf"/>
</dbReference>
<dbReference type="SMART" id="SM00086">
    <property type="entry name" value="PAC"/>
    <property type="match status" value="2"/>
</dbReference>
<evidence type="ECO:0000256" key="7">
    <source>
        <dbReference type="ARBA" id="ARBA00023136"/>
    </source>
</evidence>
<dbReference type="CDD" id="cd00082">
    <property type="entry name" value="HisKA"/>
    <property type="match status" value="1"/>
</dbReference>
<feature type="domain" description="Histidine kinase" evidence="8">
    <location>
        <begin position="405"/>
        <end position="622"/>
    </location>
</feature>
<comment type="caution">
    <text evidence="11">The sequence shown here is derived from an EMBL/GenBank/DDBJ whole genome shotgun (WGS) entry which is preliminary data.</text>
</comment>
<dbReference type="AlphaFoldDB" id="A0A917J7K8"/>
<keyword evidence="4" id="KW-0808">Transferase</keyword>
<keyword evidence="3" id="KW-0597">Phosphoprotein</keyword>
<protein>
    <recommendedName>
        <fullName evidence="2">histidine kinase</fullName>
        <ecNumber evidence="2">2.7.13.3</ecNumber>
    </recommendedName>
</protein>
<evidence type="ECO:0000256" key="5">
    <source>
        <dbReference type="ARBA" id="ARBA00022777"/>
    </source>
</evidence>
<evidence type="ECO:0000259" key="10">
    <source>
        <dbReference type="PROSITE" id="PS50113"/>
    </source>
</evidence>
<evidence type="ECO:0000256" key="3">
    <source>
        <dbReference type="ARBA" id="ARBA00022553"/>
    </source>
</evidence>
<name>A0A917J7K8_9SPHI</name>
<dbReference type="InterPro" id="IPR003594">
    <property type="entry name" value="HATPase_dom"/>
</dbReference>
<dbReference type="SMART" id="SM00388">
    <property type="entry name" value="HisKA"/>
    <property type="match status" value="1"/>
</dbReference>
<dbReference type="InterPro" id="IPR052162">
    <property type="entry name" value="Sensor_kinase/Photoreceptor"/>
</dbReference>
<gene>
    <name evidence="11" type="ORF">GCM10011425_17550</name>
</gene>
<keyword evidence="7" id="KW-0472">Membrane</keyword>
<reference evidence="11" key="1">
    <citation type="journal article" date="2014" name="Int. J. Syst. Evol. Microbiol.">
        <title>Complete genome sequence of Corynebacterium casei LMG S-19264T (=DSM 44701T), isolated from a smear-ripened cheese.</title>
        <authorList>
            <consortium name="US DOE Joint Genome Institute (JGI-PGF)"/>
            <person name="Walter F."/>
            <person name="Albersmeier A."/>
            <person name="Kalinowski J."/>
            <person name="Ruckert C."/>
        </authorList>
    </citation>
    <scope>NUCLEOTIDE SEQUENCE</scope>
    <source>
        <strain evidence="11">CCM 8711</strain>
    </source>
</reference>
<keyword evidence="6" id="KW-0902">Two-component regulatory system</keyword>
<dbReference type="PROSITE" id="PS50112">
    <property type="entry name" value="PAS"/>
    <property type="match status" value="1"/>
</dbReference>
<dbReference type="InterPro" id="IPR004358">
    <property type="entry name" value="Sig_transdc_His_kin-like_C"/>
</dbReference>
<evidence type="ECO:0000259" key="8">
    <source>
        <dbReference type="PROSITE" id="PS50109"/>
    </source>
</evidence>
<evidence type="ECO:0000313" key="11">
    <source>
        <dbReference type="EMBL" id="GGI50543.1"/>
    </source>
</evidence>
<dbReference type="SUPFAM" id="SSF47384">
    <property type="entry name" value="Homodimeric domain of signal transducing histidine kinase"/>
    <property type="match status" value="1"/>
</dbReference>
<dbReference type="InterPro" id="IPR036890">
    <property type="entry name" value="HATPase_C_sf"/>
</dbReference>
<dbReference type="PANTHER" id="PTHR43304:SF1">
    <property type="entry name" value="PAC DOMAIN-CONTAINING PROTEIN"/>
    <property type="match status" value="1"/>
</dbReference>
<sequence length="624" mass="71952">MLPDTEEPEFSAGSFYQTDNQLKRLFMQTQSLMAILKWREGVCELINPMFKSLWANREVLNIPMRQAWPELGHCFYKKVEQVFDTGKTRHSYEYAVDVKKGSEPEYSEAFFDFVYSPYTSHQGDIEGVMVMGFDVTAKVQARRELAEQQLLFKDITDAAGTALWTVDTRGNITFVNHTWIDWTGSPYEAHLGRGWIEYVQPEDRDRVIGGYIREVNHRAPYEVDFRVLRSDGKTQWVAATGKPRYLPNGEFAGYVGSCMDITERKKSEQMLKASEERFRSIADSAPVLIWMAGVNKHTTFLNKSWTHYGSEMQLLSDSSYLQSDLLHEHDRDRVLDTYTQAFDARHEFYMEYRMKSRYDDRYRWIGMKGVPCIGADGTFEGYIGSGMDISAMKEHEQIKNDFIGMASHELKTPITSIKAYIQLLLTIYRNKTDDDFLMKSLNTVNKQINKLTRLITDLLDVSKMETGRLSLNCELFVLNDLLKEIVEEVQHTATQHDIVMSTPQQVTIYADRDRIGQVITNFLTNAIKYSPESDRVDVILSINNNEAVIAVQDYGIGISPDEQSKIFNRFYRVEGRNEQTFSGFGIGLYVAAEIVKRHDGNVWVESQKDKGSVFYFTIPQNFED</sequence>
<comment type="catalytic activity">
    <reaction evidence="1">
        <text>ATP + protein L-histidine = ADP + protein N-phospho-L-histidine.</text>
        <dbReference type="EC" id="2.7.13.3"/>
    </reaction>
</comment>
<evidence type="ECO:0000256" key="2">
    <source>
        <dbReference type="ARBA" id="ARBA00012438"/>
    </source>
</evidence>
<dbReference type="NCBIfam" id="TIGR00229">
    <property type="entry name" value="sensory_box"/>
    <property type="match status" value="2"/>
</dbReference>
<proteinExistence type="predicted"/>
<dbReference type="Pfam" id="PF02518">
    <property type="entry name" value="HATPase_c"/>
    <property type="match status" value="1"/>
</dbReference>
<evidence type="ECO:0000256" key="1">
    <source>
        <dbReference type="ARBA" id="ARBA00000085"/>
    </source>
</evidence>
<dbReference type="Gene3D" id="3.30.450.20">
    <property type="entry name" value="PAS domain"/>
    <property type="match status" value="3"/>
</dbReference>
<dbReference type="FunFam" id="1.10.287.130:FF:000001">
    <property type="entry name" value="Two-component sensor histidine kinase"/>
    <property type="match status" value="1"/>
</dbReference>
<dbReference type="PROSITE" id="PS50113">
    <property type="entry name" value="PAC"/>
    <property type="match status" value="2"/>
</dbReference>
<keyword evidence="12" id="KW-1185">Reference proteome</keyword>
<feature type="domain" description="PAS" evidence="9">
    <location>
        <begin position="148"/>
        <end position="207"/>
    </location>
</feature>
<dbReference type="InterPro" id="IPR001610">
    <property type="entry name" value="PAC"/>
</dbReference>
<evidence type="ECO:0000313" key="12">
    <source>
        <dbReference type="Proteomes" id="UP000662074"/>
    </source>
</evidence>
<dbReference type="GO" id="GO:0000155">
    <property type="term" value="F:phosphorelay sensor kinase activity"/>
    <property type="evidence" value="ECO:0007669"/>
    <property type="project" value="InterPro"/>
</dbReference>